<reference evidence="2" key="1">
    <citation type="journal article" date="2014" name="Int. J. Syst. Evol. Microbiol.">
        <title>Complete genome sequence of Corynebacterium casei LMG S-19264T (=DSM 44701T), isolated from a smear-ripened cheese.</title>
        <authorList>
            <consortium name="US DOE Joint Genome Institute (JGI-PGF)"/>
            <person name="Walter F."/>
            <person name="Albersmeier A."/>
            <person name="Kalinowski J."/>
            <person name="Ruckert C."/>
        </authorList>
    </citation>
    <scope>NUCLEOTIDE SEQUENCE</scope>
    <source>
        <strain evidence="2">JCM 5069</strain>
    </source>
</reference>
<evidence type="ECO:0000313" key="3">
    <source>
        <dbReference type="Proteomes" id="UP000603708"/>
    </source>
</evidence>
<name>A0A919G431_9ACTN</name>
<protein>
    <submittedName>
        <fullName evidence="2">Uncharacterized protein</fullName>
    </submittedName>
</protein>
<accession>A0A919G431</accession>
<comment type="caution">
    <text evidence="2">The sequence shown here is derived from an EMBL/GenBank/DDBJ whole genome shotgun (WGS) entry which is preliminary data.</text>
</comment>
<organism evidence="2 3">
    <name type="scientific">Streptomyces sulfonofaciens</name>
    <dbReference type="NCBI Taxonomy" id="68272"/>
    <lineage>
        <taxon>Bacteria</taxon>
        <taxon>Bacillati</taxon>
        <taxon>Actinomycetota</taxon>
        <taxon>Actinomycetes</taxon>
        <taxon>Kitasatosporales</taxon>
        <taxon>Streptomycetaceae</taxon>
        <taxon>Streptomyces</taxon>
    </lineage>
</organism>
<dbReference type="EMBL" id="BNCD01000006">
    <property type="protein sequence ID" value="GHH77131.1"/>
    <property type="molecule type" value="Genomic_DNA"/>
</dbReference>
<reference evidence="2" key="2">
    <citation type="submission" date="2020-09" db="EMBL/GenBank/DDBJ databases">
        <authorList>
            <person name="Sun Q."/>
            <person name="Ohkuma M."/>
        </authorList>
    </citation>
    <scope>NUCLEOTIDE SEQUENCE</scope>
    <source>
        <strain evidence="2">JCM 5069</strain>
    </source>
</reference>
<evidence type="ECO:0000256" key="1">
    <source>
        <dbReference type="SAM" id="MobiDB-lite"/>
    </source>
</evidence>
<dbReference type="AlphaFoldDB" id="A0A919G431"/>
<proteinExistence type="predicted"/>
<gene>
    <name evidence="2" type="ORF">GCM10018793_24450</name>
</gene>
<feature type="compositionally biased region" description="Low complexity" evidence="1">
    <location>
        <begin position="59"/>
        <end position="70"/>
    </location>
</feature>
<keyword evidence="3" id="KW-1185">Reference proteome</keyword>
<dbReference type="Proteomes" id="UP000603708">
    <property type="component" value="Unassembled WGS sequence"/>
</dbReference>
<sequence>MSHAMRDTLCALGHMYEDSWRDWPESPSAPPAPAAYLPPHASRRAPSHPASPAWITGVAAGADPPRAARPSLRAVPPA</sequence>
<evidence type="ECO:0000313" key="2">
    <source>
        <dbReference type="EMBL" id="GHH77131.1"/>
    </source>
</evidence>
<feature type="region of interest" description="Disordered" evidence="1">
    <location>
        <begin position="20"/>
        <end position="78"/>
    </location>
</feature>